<dbReference type="EMBL" id="CALNXK010000071">
    <property type="protein sequence ID" value="CAH3143477.1"/>
    <property type="molecule type" value="Genomic_DNA"/>
</dbReference>
<dbReference type="InterPro" id="IPR002014">
    <property type="entry name" value="VHS_dom"/>
</dbReference>
<dbReference type="PANTHER" id="PTHR45905">
    <property type="entry name" value="GOLGI-LOCALIZED, GAMMA-ADAPTIN EAR CONTAINING, ARF BINDING PROTEIN"/>
    <property type="match status" value="1"/>
</dbReference>
<dbReference type="InterPro" id="IPR038425">
    <property type="entry name" value="GAT_sf"/>
</dbReference>
<dbReference type="Pfam" id="PF02883">
    <property type="entry name" value="Alpha_adaptinC2"/>
    <property type="match status" value="1"/>
</dbReference>
<protein>
    <recommendedName>
        <fullName evidence="16">ADP-ribosylation factor-binding protein GGA1</fullName>
    </recommendedName>
</protein>
<keyword evidence="9" id="KW-0472">Membrane</keyword>
<evidence type="ECO:0000256" key="4">
    <source>
        <dbReference type="ARBA" id="ARBA00022448"/>
    </source>
</evidence>
<gene>
    <name evidence="14" type="ORF">PLOB_00043435</name>
</gene>
<feature type="domain" description="GAE" evidence="12">
    <location>
        <begin position="586"/>
        <end position="708"/>
    </location>
</feature>
<dbReference type="SUPFAM" id="SSF89009">
    <property type="entry name" value="GAT-like domain"/>
    <property type="match status" value="1"/>
</dbReference>
<evidence type="ECO:0000256" key="8">
    <source>
        <dbReference type="ARBA" id="ARBA00023034"/>
    </source>
</evidence>
<dbReference type="Pfam" id="PF03127">
    <property type="entry name" value="GAT"/>
    <property type="match status" value="1"/>
</dbReference>
<accession>A0ABN8PI37</accession>
<dbReference type="InterPro" id="IPR008153">
    <property type="entry name" value="GAE_dom"/>
</dbReference>
<comment type="similarity">
    <text evidence="3">Belongs to the GGA protein family.</text>
</comment>
<dbReference type="Proteomes" id="UP001159405">
    <property type="component" value="Unassembled WGS sequence"/>
</dbReference>
<feature type="region of interest" description="Disordered" evidence="10">
    <location>
        <begin position="444"/>
        <end position="548"/>
    </location>
</feature>
<comment type="subcellular location">
    <subcellularLocation>
        <location evidence="2">Early endosome membrane</location>
        <topology evidence="2">Peripheral membrane protein</topology>
    </subcellularLocation>
    <subcellularLocation>
        <location evidence="1">Golgi apparatus</location>
        <location evidence="1">trans-Golgi network membrane</location>
        <topology evidence="1">Peripheral membrane protein</topology>
    </subcellularLocation>
</comment>
<dbReference type="InterPro" id="IPR027422">
    <property type="entry name" value="GGA1-3"/>
</dbReference>
<evidence type="ECO:0000256" key="6">
    <source>
        <dbReference type="ARBA" id="ARBA00022843"/>
    </source>
</evidence>
<organism evidence="14 15">
    <name type="scientific">Porites lobata</name>
    <dbReference type="NCBI Taxonomy" id="104759"/>
    <lineage>
        <taxon>Eukaryota</taxon>
        <taxon>Metazoa</taxon>
        <taxon>Cnidaria</taxon>
        <taxon>Anthozoa</taxon>
        <taxon>Hexacorallia</taxon>
        <taxon>Scleractinia</taxon>
        <taxon>Fungiina</taxon>
        <taxon>Poritidae</taxon>
        <taxon>Porites</taxon>
    </lineage>
</organism>
<dbReference type="Gene3D" id="1.20.5.170">
    <property type="match status" value="1"/>
</dbReference>
<dbReference type="Gene3D" id="2.60.40.1230">
    <property type="match status" value="1"/>
</dbReference>
<keyword evidence="15" id="KW-1185">Reference proteome</keyword>
<dbReference type="SUPFAM" id="SSF49348">
    <property type="entry name" value="Clathrin adaptor appendage domain"/>
    <property type="match status" value="1"/>
</dbReference>
<dbReference type="CDD" id="cd03567">
    <property type="entry name" value="VHS_GGA_metazoan"/>
    <property type="match status" value="1"/>
</dbReference>
<keyword evidence="4" id="KW-0813">Transport</keyword>
<evidence type="ECO:0008006" key="16">
    <source>
        <dbReference type="Google" id="ProtNLM"/>
    </source>
</evidence>
<comment type="caution">
    <text evidence="14">The sequence shown here is derived from an EMBL/GenBank/DDBJ whole genome shotgun (WGS) entry which is preliminary data.</text>
</comment>
<reference evidence="14 15" key="1">
    <citation type="submission" date="2022-05" db="EMBL/GenBank/DDBJ databases">
        <authorList>
            <consortium name="Genoscope - CEA"/>
            <person name="William W."/>
        </authorList>
    </citation>
    <scope>NUCLEOTIDE SEQUENCE [LARGE SCALE GENOMIC DNA]</scope>
</reference>
<evidence type="ECO:0000313" key="15">
    <source>
        <dbReference type="Proteomes" id="UP001159405"/>
    </source>
</evidence>
<dbReference type="PROSITE" id="PS50180">
    <property type="entry name" value="GAE"/>
    <property type="match status" value="1"/>
</dbReference>
<evidence type="ECO:0000256" key="9">
    <source>
        <dbReference type="ARBA" id="ARBA00023136"/>
    </source>
</evidence>
<dbReference type="InterPro" id="IPR008942">
    <property type="entry name" value="ENTH_VHS"/>
</dbReference>
<evidence type="ECO:0000256" key="10">
    <source>
        <dbReference type="SAM" id="MobiDB-lite"/>
    </source>
</evidence>
<sequence>MAETLETLIDKATDPSKTKDGVDYTSPVCDRINLDLDGPQIGIRYMATKVKSSHEEEAILGLNLIEACVQNCGQRFHTEVGKYRFLNELIKLISSKYDGDWTPDAVKKRIIELMYSWTVGLPKETKIIEAYKMLKQTGIVTTDPQDPYAKPVDPPPERPKDTIFEDEEKSKLLSRLLKSSHPEDLQAANRLIKTMVRQDEMKIERQVKRNTEVDTCCNNIKLLTEMLNHYSPSSPAQDKELMKELYDACDKMRPQLFRLASSATEDGDEGLAEILRVNDDLSRVLEYYRKIFGLAPGVSARTEPTPPPTTQTADVQELSPGPASTLIDLGLGGQTAESAETPASSVLENELKALGLHDLDAPPAPSTVHLPIQGAQQPASMGPWGAPAQNFGMGPTNMSSTVGVVRPMGQYQTPGVGPPAYMATGQMPRIPFQTMGLGAMSMPPRPGPMSMGSSSLTMATTGSGGRGTVNRKGKEPTKPPSALDLLGQEMLQTQKQQQKQKQTVTPLQEKAAPEQQQQQQVTGPSTDSLLSLGLEPSPALSPQPAGLLNLSSNSPASFVSVTSPPKPTVPAALDNVFVPLDTIKPGSHPPLTILDKNGIRIIFHFANTSAELNRNDLMIVVISTMSSLSSAVKNFIFQAAVPKTMRVKLQPPSGSELPGYNPILPPSAITQVMLIANPAKEKIRLKYKVSYEVDSVPNTETGEVDSFPNIQE</sequence>
<name>A0ABN8PI37_9CNID</name>
<dbReference type="CDD" id="cd14234">
    <property type="entry name" value="GAT_GGA_meta"/>
    <property type="match status" value="1"/>
</dbReference>
<evidence type="ECO:0000313" key="14">
    <source>
        <dbReference type="EMBL" id="CAH3143477.1"/>
    </source>
</evidence>
<evidence type="ECO:0000256" key="1">
    <source>
        <dbReference type="ARBA" id="ARBA00004150"/>
    </source>
</evidence>
<keyword evidence="5" id="KW-0967">Endosome</keyword>
<feature type="region of interest" description="Disordered" evidence="10">
    <location>
        <begin position="297"/>
        <end position="320"/>
    </location>
</feature>
<dbReference type="PROSITE" id="PS50909">
    <property type="entry name" value="GAT"/>
    <property type="match status" value="1"/>
</dbReference>
<dbReference type="Pfam" id="PF00790">
    <property type="entry name" value="VHS"/>
    <property type="match status" value="1"/>
</dbReference>
<dbReference type="SMART" id="SM00809">
    <property type="entry name" value="Alpha_adaptinC2"/>
    <property type="match status" value="1"/>
</dbReference>
<dbReference type="Pfam" id="PF18308">
    <property type="entry name" value="GGA_N-GAT"/>
    <property type="match status" value="1"/>
</dbReference>
<dbReference type="Gene3D" id="1.20.58.160">
    <property type="match status" value="1"/>
</dbReference>
<evidence type="ECO:0000256" key="5">
    <source>
        <dbReference type="ARBA" id="ARBA00022753"/>
    </source>
</evidence>
<dbReference type="PANTHER" id="PTHR45905:SF1">
    <property type="entry name" value="GOLGI-LOCALIZED, GAMMA-ADAPTIN EAR CONTAINING, ARF BINDING PROTEIN"/>
    <property type="match status" value="1"/>
</dbReference>
<keyword evidence="6" id="KW-0832">Ubl conjugation</keyword>
<evidence type="ECO:0000256" key="2">
    <source>
        <dbReference type="ARBA" id="ARBA00004220"/>
    </source>
</evidence>
<proteinExistence type="inferred from homology"/>
<dbReference type="InterPro" id="IPR013041">
    <property type="entry name" value="Clathrin_app_Ig-like_sf"/>
</dbReference>
<dbReference type="InterPro" id="IPR041198">
    <property type="entry name" value="GGA_N-GAT"/>
</dbReference>
<dbReference type="Gene3D" id="1.25.40.90">
    <property type="match status" value="1"/>
</dbReference>
<keyword evidence="7" id="KW-0653">Protein transport</keyword>
<evidence type="ECO:0000259" key="12">
    <source>
        <dbReference type="PROSITE" id="PS50180"/>
    </source>
</evidence>
<dbReference type="InterPro" id="IPR008152">
    <property type="entry name" value="Clathrin_a/b/g-adaptin_app_Ig"/>
</dbReference>
<feature type="domain" description="VHS" evidence="11">
    <location>
        <begin position="12"/>
        <end position="142"/>
    </location>
</feature>
<evidence type="ECO:0000256" key="3">
    <source>
        <dbReference type="ARBA" id="ARBA00008099"/>
    </source>
</evidence>
<keyword evidence="8" id="KW-0333">Golgi apparatus</keyword>
<feature type="region of interest" description="Disordered" evidence="10">
    <location>
        <begin position="142"/>
        <end position="162"/>
    </location>
</feature>
<evidence type="ECO:0000259" key="11">
    <source>
        <dbReference type="PROSITE" id="PS50179"/>
    </source>
</evidence>
<dbReference type="SMART" id="SM00288">
    <property type="entry name" value="VHS"/>
    <property type="match status" value="1"/>
</dbReference>
<evidence type="ECO:0000256" key="7">
    <source>
        <dbReference type="ARBA" id="ARBA00022927"/>
    </source>
</evidence>
<feature type="compositionally biased region" description="Low complexity" evidence="10">
    <location>
        <begin position="492"/>
        <end position="503"/>
    </location>
</feature>
<dbReference type="PROSITE" id="PS50179">
    <property type="entry name" value="VHS"/>
    <property type="match status" value="1"/>
</dbReference>
<dbReference type="InterPro" id="IPR004152">
    <property type="entry name" value="GAT_dom"/>
</dbReference>
<evidence type="ECO:0000259" key="13">
    <source>
        <dbReference type="PROSITE" id="PS50909"/>
    </source>
</evidence>
<dbReference type="SUPFAM" id="SSF48464">
    <property type="entry name" value="ENTH/VHS domain"/>
    <property type="match status" value="1"/>
</dbReference>
<feature type="domain" description="GAT" evidence="13">
    <location>
        <begin position="166"/>
        <end position="293"/>
    </location>
</feature>